<evidence type="ECO:0000256" key="3">
    <source>
        <dbReference type="ARBA" id="ARBA00023118"/>
    </source>
</evidence>
<evidence type="ECO:0000313" key="11">
    <source>
        <dbReference type="Proteomes" id="UP000321026"/>
    </source>
</evidence>
<dbReference type="SUPFAM" id="SSF52467">
    <property type="entry name" value="DHS-like NAD/FAD-binding domain"/>
    <property type="match status" value="1"/>
</dbReference>
<organism evidence="10 11">
    <name type="scientific">Candidatus Dojkabacteria bacterium</name>
    <dbReference type="NCBI Taxonomy" id="2099670"/>
    <lineage>
        <taxon>Bacteria</taxon>
        <taxon>Candidatus Dojkabacteria</taxon>
    </lineage>
</organism>
<keyword evidence="3" id="KW-0051">Antiviral defense</keyword>
<dbReference type="Pfam" id="PF13289">
    <property type="entry name" value="SIR2_2"/>
    <property type="match status" value="1"/>
</dbReference>
<protein>
    <recommendedName>
        <fullName evidence="6">NAD(+) hydrolase ThsA</fullName>
        <ecNumber evidence="4">3.2.2.5</ecNumber>
    </recommendedName>
</protein>
<dbReference type="EMBL" id="SSDS01000095">
    <property type="protein sequence ID" value="TXG75897.1"/>
    <property type="molecule type" value="Genomic_DNA"/>
</dbReference>
<dbReference type="EC" id="3.2.2.5" evidence="4"/>
<comment type="caution">
    <text evidence="8">Lacks conserved residue(s) required for the propagation of feature annotation.</text>
</comment>
<sequence length="509" mass="58018">MPTQPARSLRAYWWSRASIQMTYDWQGIQMTKVSIERFVEDYSDELEQQNAAIFAGAGLSVAAGFVDWKGLLKPLADELKLDIDRETDLVRVAQYHVNHHGSNRTDLTNAILNGFSTRTARVTENHRILARLPIKSYWTTNYDQCIEEALKQTGKLPDIKHSPAQLLTTVHGRDAVVYKMHGDYMDAGNAVLCKEDYETYHIKRGDFLTALAGDLLSKMFLFIGFSFADPNLDYVLGRLHTRYGQHLRKHYCFVRKELASGDDKPGELEYRIAKQELFIRDLERYNIRSVMVDAYDDITNVLRMVENRYKSRTIFISGAAHEYGSRWATSDVLQFVHKLGGQLVANDYRLVTGLGLGIGSTVLDGALQQIYHVQRRSLSDQLIIRPFPQSLQGQQLWRAYREDMLDFAGMAVFMFGNKLGGDPPSVQRSNGVMEEFDIACQKGIKVLPLGFTEFVARELYDHVAANFSSFYPTRTPKFQSLFNLLGDATRPLADQLTTTVEALYELQRM</sequence>
<evidence type="ECO:0000256" key="4">
    <source>
        <dbReference type="ARBA" id="ARBA00034327"/>
    </source>
</evidence>
<evidence type="ECO:0000256" key="8">
    <source>
        <dbReference type="PROSITE-ProRule" id="PRU00236"/>
    </source>
</evidence>
<evidence type="ECO:0000256" key="2">
    <source>
        <dbReference type="ARBA" id="ARBA00023027"/>
    </source>
</evidence>
<name>A0A5C7J307_9BACT</name>
<keyword evidence="2" id="KW-0520">NAD</keyword>
<feature type="domain" description="Deacetylase sirtuin-type" evidence="9">
    <location>
        <begin position="32"/>
        <end position="312"/>
    </location>
</feature>
<comment type="catalytic activity">
    <reaction evidence="7">
        <text>NAD(+) + H2O = ADP-D-ribose + nicotinamide + H(+)</text>
        <dbReference type="Rhea" id="RHEA:16301"/>
        <dbReference type="ChEBI" id="CHEBI:15377"/>
        <dbReference type="ChEBI" id="CHEBI:15378"/>
        <dbReference type="ChEBI" id="CHEBI:17154"/>
        <dbReference type="ChEBI" id="CHEBI:57540"/>
        <dbReference type="ChEBI" id="CHEBI:57967"/>
        <dbReference type="EC" id="3.2.2.5"/>
    </reaction>
    <physiologicalReaction direction="left-to-right" evidence="7">
        <dbReference type="Rhea" id="RHEA:16302"/>
    </physiologicalReaction>
</comment>
<keyword evidence="1" id="KW-0378">Hydrolase</keyword>
<comment type="similarity">
    <text evidence="5">Belongs to the soluble Thoeris ThsA family.</text>
</comment>
<dbReference type="GO" id="GO:0003953">
    <property type="term" value="F:NAD+ nucleosidase activity"/>
    <property type="evidence" value="ECO:0007669"/>
    <property type="project" value="UniProtKB-EC"/>
</dbReference>
<dbReference type="PROSITE" id="PS50305">
    <property type="entry name" value="SIRTUIN"/>
    <property type="match status" value="1"/>
</dbReference>
<proteinExistence type="inferred from homology"/>
<dbReference type="Proteomes" id="UP000321026">
    <property type="component" value="Unassembled WGS sequence"/>
</dbReference>
<evidence type="ECO:0000256" key="1">
    <source>
        <dbReference type="ARBA" id="ARBA00022801"/>
    </source>
</evidence>
<gene>
    <name evidence="10" type="ORF">E6Q11_06085</name>
</gene>
<comment type="caution">
    <text evidence="10">The sequence shown here is derived from an EMBL/GenBank/DDBJ whole genome shotgun (WGS) entry which is preliminary data.</text>
</comment>
<dbReference type="GO" id="GO:0051607">
    <property type="term" value="P:defense response to virus"/>
    <property type="evidence" value="ECO:0007669"/>
    <property type="project" value="UniProtKB-KW"/>
</dbReference>
<evidence type="ECO:0000256" key="5">
    <source>
        <dbReference type="ARBA" id="ARBA00035014"/>
    </source>
</evidence>
<dbReference type="InterPro" id="IPR029035">
    <property type="entry name" value="DHS-like_NAD/FAD-binding_dom"/>
</dbReference>
<dbReference type="Pfam" id="PF18185">
    <property type="entry name" value="STALD"/>
    <property type="match status" value="1"/>
</dbReference>
<dbReference type="CDD" id="cd01406">
    <property type="entry name" value="SIR2-like"/>
    <property type="match status" value="1"/>
</dbReference>
<dbReference type="AlphaFoldDB" id="A0A5C7J307"/>
<dbReference type="SUPFAM" id="SSF102405">
    <property type="entry name" value="MCP/YpsA-like"/>
    <property type="match status" value="1"/>
</dbReference>
<evidence type="ECO:0000259" key="9">
    <source>
        <dbReference type="PROSITE" id="PS50305"/>
    </source>
</evidence>
<evidence type="ECO:0000256" key="6">
    <source>
        <dbReference type="ARBA" id="ARBA00035033"/>
    </source>
</evidence>
<accession>A0A5C7J307</accession>
<evidence type="ECO:0000313" key="10">
    <source>
        <dbReference type="EMBL" id="TXG75897.1"/>
    </source>
</evidence>
<dbReference type="InterPro" id="IPR041486">
    <property type="entry name" value="ThsA_STALD"/>
</dbReference>
<dbReference type="InterPro" id="IPR026590">
    <property type="entry name" value="Ssirtuin_cat_dom"/>
</dbReference>
<evidence type="ECO:0000256" key="7">
    <source>
        <dbReference type="ARBA" id="ARBA00047575"/>
    </source>
</evidence>
<reference evidence="10 11" key="1">
    <citation type="submission" date="2018-09" db="EMBL/GenBank/DDBJ databases">
        <title>Metagenome Assembled Genomes from an Advanced Water Purification Facility.</title>
        <authorList>
            <person name="Stamps B.W."/>
            <person name="Spear J.R."/>
        </authorList>
    </citation>
    <scope>NUCLEOTIDE SEQUENCE [LARGE SCALE GENOMIC DNA]</scope>
    <source>
        <strain evidence="10">Bin_63_2</strain>
    </source>
</reference>